<keyword evidence="4" id="KW-1185">Reference proteome</keyword>
<dbReference type="Proteomes" id="UP001462502">
    <property type="component" value="Unassembled WGS sequence"/>
</dbReference>
<sequence length="71" mass="7697">MAGIDVQPYLRKLNAPAAAEALLAYFEHNAQQLAKGRLANSDGKSGAGQSVIAWLESAEIQDRIWRHYGSA</sequence>
<name>A0A344UE43_9NEIS</name>
<dbReference type="RefSeq" id="WP_114063209.1">
    <property type="nucleotide sequence ID" value="NZ_CP029495.1"/>
</dbReference>
<evidence type="ECO:0000313" key="4">
    <source>
        <dbReference type="Proteomes" id="UP001462502"/>
    </source>
</evidence>
<evidence type="ECO:0000313" key="3">
    <source>
        <dbReference type="Proteomes" id="UP000252038"/>
    </source>
</evidence>
<gene>
    <name evidence="2" type="ORF">ABI908_01635</name>
    <name evidence="1" type="ORF">DK843_03925</name>
</gene>
<dbReference type="EMBL" id="CP029554">
    <property type="protein sequence ID" value="AXE33541.1"/>
    <property type="molecule type" value="Genomic_DNA"/>
</dbReference>
<reference evidence="2 4" key="2">
    <citation type="submission" date="2024-05" db="EMBL/GenBank/DDBJ databases">
        <authorList>
            <person name="De Oliveira J.P."/>
            <person name="Noriler S.A."/>
            <person name="De Oliveira A.G."/>
            <person name="Sipoli D.S."/>
        </authorList>
    </citation>
    <scope>NUCLEOTIDE SEQUENCE [LARGE SCALE GENOMIC DNA]</scope>
    <source>
        <strain evidence="2 4">LABIM192</strain>
    </source>
</reference>
<reference evidence="1 3" key="1">
    <citation type="submission" date="2018-05" db="EMBL/GenBank/DDBJ databases">
        <title>Genome sequencing, assembly and analysis of the novel insecticidal bacterium, Chromobacterium phragmitis.</title>
        <authorList>
            <person name="Sparks M.E."/>
            <person name="Blackburn M.B."/>
            <person name="Gundersen-Rindal D.E."/>
        </authorList>
    </citation>
    <scope>NUCLEOTIDE SEQUENCE [LARGE SCALE GENOMIC DNA]</scope>
    <source>
        <strain evidence="1">IIBBL 274-1</strain>
    </source>
</reference>
<dbReference type="KEGG" id="chrb:DK843_03925"/>
<dbReference type="KEGG" id="chri:DK842_20935"/>
<accession>A0A344UE43</accession>
<dbReference type="EMBL" id="JBDXMI010000001">
    <property type="protein sequence ID" value="MEO9382817.1"/>
    <property type="molecule type" value="Genomic_DNA"/>
</dbReference>
<organism evidence="1 3">
    <name type="scientific">Chromobacterium phragmitis</name>
    <dbReference type="NCBI Taxonomy" id="2202141"/>
    <lineage>
        <taxon>Bacteria</taxon>
        <taxon>Pseudomonadati</taxon>
        <taxon>Pseudomonadota</taxon>
        <taxon>Betaproteobacteria</taxon>
        <taxon>Neisseriales</taxon>
        <taxon>Chromobacteriaceae</taxon>
        <taxon>Chromobacterium</taxon>
    </lineage>
</organism>
<protein>
    <submittedName>
        <fullName evidence="1">Uncharacterized protein</fullName>
    </submittedName>
</protein>
<dbReference type="AlphaFoldDB" id="A0A344UE43"/>
<proteinExistence type="predicted"/>
<dbReference type="Proteomes" id="UP000252038">
    <property type="component" value="Chromosome"/>
</dbReference>
<evidence type="ECO:0000313" key="2">
    <source>
        <dbReference type="EMBL" id="MEO9382817.1"/>
    </source>
</evidence>
<evidence type="ECO:0000313" key="1">
    <source>
        <dbReference type="EMBL" id="AXE33541.1"/>
    </source>
</evidence>